<feature type="domain" description="Heterokaryon incompatibility" evidence="1">
    <location>
        <begin position="46"/>
        <end position="178"/>
    </location>
</feature>
<dbReference type="AlphaFoldDB" id="W7E0Z0"/>
<dbReference type="GeneID" id="26250807"/>
<sequence length="195" mass="22537">MENDVFPYEPLSLQVPEIRLIQVSTRQDESQPVLCTMVHAVLPKDFVALSYTWGQEMPLYTIYINGRRFSIRQNLYEFLATISQTGSYEDKYIWIDQICIDQGNGPEKNRQVSQMGDIYGNANGVVAWLGLAVASGDYWLDLMSHSHMPTMIDVQKILPFWNHLFSNPYWCRVWITQEIILSRKLTILLGNKGID</sequence>
<name>W7E0Z0_BIPV3</name>
<gene>
    <name evidence="2" type="ORF">COCVIDRAFT_115758</name>
</gene>
<evidence type="ECO:0000313" key="2">
    <source>
        <dbReference type="EMBL" id="EUN20754.1"/>
    </source>
</evidence>
<accession>W7E0Z0</accession>
<evidence type="ECO:0000259" key="1">
    <source>
        <dbReference type="Pfam" id="PF06985"/>
    </source>
</evidence>
<protein>
    <recommendedName>
        <fullName evidence="1">Heterokaryon incompatibility domain-containing protein</fullName>
    </recommendedName>
</protein>
<feature type="non-terminal residue" evidence="2">
    <location>
        <position position="195"/>
    </location>
</feature>
<dbReference type="HOGENOM" id="CLU_004184_6_0_1"/>
<dbReference type="EMBL" id="KI968894">
    <property type="protein sequence ID" value="EUN20754.1"/>
    <property type="molecule type" value="Genomic_DNA"/>
</dbReference>
<dbReference type="PANTHER" id="PTHR24148">
    <property type="entry name" value="ANKYRIN REPEAT DOMAIN-CONTAINING PROTEIN 39 HOMOLOG-RELATED"/>
    <property type="match status" value="1"/>
</dbReference>
<evidence type="ECO:0000313" key="3">
    <source>
        <dbReference type="Proteomes" id="UP000054337"/>
    </source>
</evidence>
<dbReference type="InterPro" id="IPR010730">
    <property type="entry name" value="HET"/>
</dbReference>
<dbReference type="Proteomes" id="UP000054337">
    <property type="component" value="Unassembled WGS sequence"/>
</dbReference>
<organism evidence="2 3">
    <name type="scientific">Bipolaris victoriae (strain FI3)</name>
    <name type="common">Victoria blight of oats agent</name>
    <name type="synonym">Cochliobolus victoriae</name>
    <dbReference type="NCBI Taxonomy" id="930091"/>
    <lineage>
        <taxon>Eukaryota</taxon>
        <taxon>Fungi</taxon>
        <taxon>Dikarya</taxon>
        <taxon>Ascomycota</taxon>
        <taxon>Pezizomycotina</taxon>
        <taxon>Dothideomycetes</taxon>
        <taxon>Pleosporomycetidae</taxon>
        <taxon>Pleosporales</taxon>
        <taxon>Pleosporineae</taxon>
        <taxon>Pleosporaceae</taxon>
        <taxon>Bipolaris</taxon>
    </lineage>
</organism>
<dbReference type="InterPro" id="IPR052895">
    <property type="entry name" value="HetReg/Transcr_Mod"/>
</dbReference>
<dbReference type="PANTHER" id="PTHR24148:SF73">
    <property type="entry name" value="HET DOMAIN PROTEIN (AFU_ORTHOLOGUE AFUA_8G01020)"/>
    <property type="match status" value="1"/>
</dbReference>
<dbReference type="Pfam" id="PF06985">
    <property type="entry name" value="HET"/>
    <property type="match status" value="1"/>
</dbReference>
<dbReference type="RefSeq" id="XP_014550328.1">
    <property type="nucleotide sequence ID" value="XM_014694842.1"/>
</dbReference>
<keyword evidence="3" id="KW-1185">Reference proteome</keyword>
<proteinExistence type="predicted"/>
<dbReference type="OrthoDB" id="194358at2759"/>
<reference evidence="2 3" key="1">
    <citation type="journal article" date="2013" name="PLoS Genet.">
        <title>Comparative genome structure, secondary metabolite, and effector coding capacity across Cochliobolus pathogens.</title>
        <authorList>
            <person name="Condon B.J."/>
            <person name="Leng Y."/>
            <person name="Wu D."/>
            <person name="Bushley K.E."/>
            <person name="Ohm R.A."/>
            <person name="Otillar R."/>
            <person name="Martin J."/>
            <person name="Schackwitz W."/>
            <person name="Grimwood J."/>
            <person name="MohdZainudin N."/>
            <person name="Xue C."/>
            <person name="Wang R."/>
            <person name="Manning V.A."/>
            <person name="Dhillon B."/>
            <person name="Tu Z.J."/>
            <person name="Steffenson B.J."/>
            <person name="Salamov A."/>
            <person name="Sun H."/>
            <person name="Lowry S."/>
            <person name="LaButti K."/>
            <person name="Han J."/>
            <person name="Copeland A."/>
            <person name="Lindquist E."/>
            <person name="Barry K."/>
            <person name="Schmutz J."/>
            <person name="Baker S.E."/>
            <person name="Ciuffetti L.M."/>
            <person name="Grigoriev I.V."/>
            <person name="Zhong S."/>
            <person name="Turgeon B.G."/>
        </authorList>
    </citation>
    <scope>NUCLEOTIDE SEQUENCE [LARGE SCALE GENOMIC DNA]</scope>
    <source>
        <strain evidence="2 3">FI3</strain>
    </source>
</reference>